<evidence type="ECO:0000313" key="1">
    <source>
        <dbReference type="EMBL" id="GAI49851.1"/>
    </source>
</evidence>
<proteinExistence type="predicted"/>
<reference evidence="1" key="1">
    <citation type="journal article" date="2014" name="Front. Microbiol.">
        <title>High frequency of phylogenetically diverse reductive dehalogenase-homologous genes in deep subseafloor sedimentary metagenomes.</title>
        <authorList>
            <person name="Kawai M."/>
            <person name="Futagami T."/>
            <person name="Toyoda A."/>
            <person name="Takaki Y."/>
            <person name="Nishi S."/>
            <person name="Hori S."/>
            <person name="Arai W."/>
            <person name="Tsubouchi T."/>
            <person name="Morono Y."/>
            <person name="Uchiyama I."/>
            <person name="Ito T."/>
            <person name="Fujiyama A."/>
            <person name="Inagaki F."/>
            <person name="Takami H."/>
        </authorList>
    </citation>
    <scope>NUCLEOTIDE SEQUENCE</scope>
    <source>
        <strain evidence="1">Expedition CK06-06</strain>
    </source>
</reference>
<accession>X1Q533</accession>
<dbReference type="EMBL" id="BARV01033397">
    <property type="protein sequence ID" value="GAI49851.1"/>
    <property type="molecule type" value="Genomic_DNA"/>
</dbReference>
<comment type="caution">
    <text evidence="1">The sequence shown here is derived from an EMBL/GenBank/DDBJ whole genome shotgun (WGS) entry which is preliminary data.</text>
</comment>
<protein>
    <submittedName>
        <fullName evidence="1">Uncharacterized protein</fullName>
    </submittedName>
</protein>
<name>X1Q533_9ZZZZ</name>
<sequence length="154" mass="16611">PEDMVEDLVNALTMGDRLREKLGVAGIGGRLLQENPGGDSGLRTDLVKLLLEDERERLKMTQSHEVESERNKHLGTFVGAMKENLPDGIAAISAAASEIKESSGAKTPASESQPKFRCGDCGTRFDSPAGWEGQPLKCPNPACGREYTKEELLG</sequence>
<dbReference type="AlphaFoldDB" id="X1Q533"/>
<organism evidence="1">
    <name type="scientific">marine sediment metagenome</name>
    <dbReference type="NCBI Taxonomy" id="412755"/>
    <lineage>
        <taxon>unclassified sequences</taxon>
        <taxon>metagenomes</taxon>
        <taxon>ecological metagenomes</taxon>
    </lineage>
</organism>
<feature type="non-terminal residue" evidence="1">
    <location>
        <position position="1"/>
    </location>
</feature>
<gene>
    <name evidence="1" type="ORF">S06H3_52501</name>
</gene>